<dbReference type="InterPro" id="IPR000864">
    <property type="entry name" value="Prot_inh_pot1"/>
</dbReference>
<protein>
    <submittedName>
        <fullName evidence="4">Uncharacterized protein</fullName>
    </submittedName>
</protein>
<dbReference type="EMBL" id="JBDFQZ010000002">
    <property type="protein sequence ID" value="KAK9747664.1"/>
    <property type="molecule type" value="Genomic_DNA"/>
</dbReference>
<name>A0AAW1MIN7_SAPOF</name>
<keyword evidence="3" id="KW-0722">Serine protease inhibitor</keyword>
<evidence type="ECO:0000313" key="4">
    <source>
        <dbReference type="EMBL" id="KAK9747664.1"/>
    </source>
</evidence>
<keyword evidence="2" id="KW-0646">Protease inhibitor</keyword>
<comment type="similarity">
    <text evidence="1">Belongs to the protease inhibitor I13 (potato type I serine protease inhibitor) family.</text>
</comment>
<reference evidence="4" key="1">
    <citation type="submission" date="2024-03" db="EMBL/GenBank/DDBJ databases">
        <title>WGS assembly of Saponaria officinalis var. Norfolk2.</title>
        <authorList>
            <person name="Jenkins J."/>
            <person name="Shu S."/>
            <person name="Grimwood J."/>
            <person name="Barry K."/>
            <person name="Goodstein D."/>
            <person name="Schmutz J."/>
            <person name="Leebens-Mack J."/>
            <person name="Osbourn A."/>
        </authorList>
    </citation>
    <scope>NUCLEOTIDE SEQUENCE [LARGE SCALE GENOMIC DNA]</scope>
    <source>
        <strain evidence="4">JIC</strain>
    </source>
</reference>
<evidence type="ECO:0000256" key="1">
    <source>
        <dbReference type="ARBA" id="ARBA00008210"/>
    </source>
</evidence>
<sequence>MDSSSDICPPGKNAWPELVGEKGTVAVSTIEKENTNVQAVIVPDGSIVTDDFRCDRVRVWVDCNGVVIRAPIIG</sequence>
<evidence type="ECO:0000256" key="2">
    <source>
        <dbReference type="ARBA" id="ARBA00022690"/>
    </source>
</evidence>
<dbReference type="PANTHER" id="PTHR33091">
    <property type="entry name" value="PROTEIN, PUTATIVE, EXPRESSED-RELATED"/>
    <property type="match status" value="1"/>
</dbReference>
<dbReference type="PANTHER" id="PTHR33091:SF73">
    <property type="entry name" value="INHIBITOR OF TRYPSIN AND HAGEMAN FACTOR-LIKE"/>
    <property type="match status" value="1"/>
</dbReference>
<dbReference type="Proteomes" id="UP001443914">
    <property type="component" value="Unassembled WGS sequence"/>
</dbReference>
<evidence type="ECO:0000256" key="3">
    <source>
        <dbReference type="ARBA" id="ARBA00022900"/>
    </source>
</evidence>
<dbReference type="PRINTS" id="PR00292">
    <property type="entry name" value="POTATOINHBTR"/>
</dbReference>
<organism evidence="4 5">
    <name type="scientific">Saponaria officinalis</name>
    <name type="common">Common soapwort</name>
    <name type="synonym">Lychnis saponaria</name>
    <dbReference type="NCBI Taxonomy" id="3572"/>
    <lineage>
        <taxon>Eukaryota</taxon>
        <taxon>Viridiplantae</taxon>
        <taxon>Streptophyta</taxon>
        <taxon>Embryophyta</taxon>
        <taxon>Tracheophyta</taxon>
        <taxon>Spermatophyta</taxon>
        <taxon>Magnoliopsida</taxon>
        <taxon>eudicotyledons</taxon>
        <taxon>Gunneridae</taxon>
        <taxon>Pentapetalae</taxon>
        <taxon>Caryophyllales</taxon>
        <taxon>Caryophyllaceae</taxon>
        <taxon>Caryophylleae</taxon>
        <taxon>Saponaria</taxon>
    </lineage>
</organism>
<dbReference type="Gene3D" id="3.30.10.10">
    <property type="entry name" value="Trypsin Inhibitor V, subunit A"/>
    <property type="match status" value="1"/>
</dbReference>
<dbReference type="GO" id="GO:0004867">
    <property type="term" value="F:serine-type endopeptidase inhibitor activity"/>
    <property type="evidence" value="ECO:0007669"/>
    <property type="project" value="UniProtKB-KW"/>
</dbReference>
<dbReference type="AlphaFoldDB" id="A0AAW1MIN7"/>
<accession>A0AAW1MIN7</accession>
<dbReference type="SUPFAM" id="SSF54654">
    <property type="entry name" value="CI-2 family of serine protease inhibitors"/>
    <property type="match status" value="1"/>
</dbReference>
<proteinExistence type="inferred from homology"/>
<dbReference type="GO" id="GO:0009611">
    <property type="term" value="P:response to wounding"/>
    <property type="evidence" value="ECO:0007669"/>
    <property type="project" value="InterPro"/>
</dbReference>
<keyword evidence="5" id="KW-1185">Reference proteome</keyword>
<dbReference type="Pfam" id="PF00280">
    <property type="entry name" value="potato_inhibit"/>
    <property type="match status" value="1"/>
</dbReference>
<dbReference type="InterPro" id="IPR036354">
    <property type="entry name" value="Prot_inh_pot1_sf"/>
</dbReference>
<evidence type="ECO:0000313" key="5">
    <source>
        <dbReference type="Proteomes" id="UP001443914"/>
    </source>
</evidence>
<dbReference type="PROSITE" id="PS00285">
    <property type="entry name" value="POTATO_INHIBITOR"/>
    <property type="match status" value="1"/>
</dbReference>
<gene>
    <name evidence="4" type="ORF">RND81_02G006900</name>
</gene>
<comment type="caution">
    <text evidence="4">The sequence shown here is derived from an EMBL/GenBank/DDBJ whole genome shotgun (WGS) entry which is preliminary data.</text>
</comment>